<keyword evidence="2 10" id="KW-0813">Transport</keyword>
<evidence type="ECO:0000256" key="10">
    <source>
        <dbReference type="PROSITE-ProRule" id="PRU01360"/>
    </source>
</evidence>
<dbReference type="InterPro" id="IPR000531">
    <property type="entry name" value="Beta-barrel_TonB"/>
</dbReference>
<dbReference type="InterPro" id="IPR039426">
    <property type="entry name" value="TonB-dep_rcpt-like"/>
</dbReference>
<feature type="domain" description="TonB-dependent receptor-like beta-barrel" evidence="13">
    <location>
        <begin position="362"/>
        <end position="624"/>
    </location>
</feature>
<dbReference type="PANTHER" id="PTHR30069:SF29">
    <property type="entry name" value="HEMOGLOBIN AND HEMOGLOBIN-HAPTOGLOBIN-BINDING PROTEIN 1-RELATED"/>
    <property type="match status" value="1"/>
</dbReference>
<keyword evidence="5 12" id="KW-0732">Signal</keyword>
<dbReference type="Gene3D" id="2.40.170.20">
    <property type="entry name" value="TonB-dependent receptor, beta-barrel domain"/>
    <property type="match status" value="1"/>
</dbReference>
<evidence type="ECO:0000256" key="4">
    <source>
        <dbReference type="ARBA" id="ARBA00022692"/>
    </source>
</evidence>
<dbReference type="GO" id="GO:0009279">
    <property type="term" value="C:cell outer membrane"/>
    <property type="evidence" value="ECO:0007669"/>
    <property type="project" value="UniProtKB-SubCell"/>
</dbReference>
<keyword evidence="7 10" id="KW-0472">Membrane</keyword>
<evidence type="ECO:0000313" key="15">
    <source>
        <dbReference type="EMBL" id="AMD84252.1"/>
    </source>
</evidence>
<dbReference type="AlphaFoldDB" id="A0AAX2GYP5"/>
<dbReference type="GO" id="GO:0044718">
    <property type="term" value="P:siderophore transmembrane transport"/>
    <property type="evidence" value="ECO:0007669"/>
    <property type="project" value="TreeGrafter"/>
</dbReference>
<evidence type="ECO:0000256" key="11">
    <source>
        <dbReference type="RuleBase" id="RU003357"/>
    </source>
</evidence>
<evidence type="ECO:0000313" key="17">
    <source>
        <dbReference type="Proteomes" id="UP000065822"/>
    </source>
</evidence>
<dbReference type="RefSeq" id="WP_066427822.1">
    <property type="nucleotide sequence ID" value="NZ_CP014227.1"/>
</dbReference>
<keyword evidence="8 16" id="KW-0675">Receptor</keyword>
<dbReference type="Proteomes" id="UP000065822">
    <property type="component" value="Chromosome"/>
</dbReference>
<evidence type="ECO:0000256" key="3">
    <source>
        <dbReference type="ARBA" id="ARBA00022452"/>
    </source>
</evidence>
<evidence type="ECO:0000256" key="2">
    <source>
        <dbReference type="ARBA" id="ARBA00022448"/>
    </source>
</evidence>
<keyword evidence="3 10" id="KW-1134">Transmembrane beta strand</keyword>
<evidence type="ECO:0000259" key="14">
    <source>
        <dbReference type="Pfam" id="PF07715"/>
    </source>
</evidence>
<organism evidence="16 18">
    <name type="scientific">Capnocytophaga haemolytica</name>
    <dbReference type="NCBI Taxonomy" id="45243"/>
    <lineage>
        <taxon>Bacteria</taxon>
        <taxon>Pseudomonadati</taxon>
        <taxon>Bacteroidota</taxon>
        <taxon>Flavobacteriia</taxon>
        <taxon>Flavobacteriales</taxon>
        <taxon>Flavobacteriaceae</taxon>
        <taxon>Capnocytophaga</taxon>
    </lineage>
</organism>
<gene>
    <name evidence="16" type="primary">cirA_6</name>
    <name evidence="15" type="ORF">AXF12_01085</name>
    <name evidence="16" type="ORF">SAMEA44541418_01544</name>
</gene>
<dbReference type="EMBL" id="CP014227">
    <property type="protein sequence ID" value="AMD84252.1"/>
    <property type="molecule type" value="Genomic_DNA"/>
</dbReference>
<keyword evidence="4 10" id="KW-0812">Transmembrane</keyword>
<comment type="subcellular location">
    <subcellularLocation>
        <location evidence="1 10">Cell outer membrane</location>
        <topology evidence="1 10">Multi-pass membrane protein</topology>
    </subcellularLocation>
</comment>
<dbReference type="GO" id="GO:0015344">
    <property type="term" value="F:siderophore uptake transmembrane transporter activity"/>
    <property type="evidence" value="ECO:0007669"/>
    <property type="project" value="TreeGrafter"/>
</dbReference>
<dbReference type="PANTHER" id="PTHR30069">
    <property type="entry name" value="TONB-DEPENDENT OUTER MEMBRANE RECEPTOR"/>
    <property type="match status" value="1"/>
</dbReference>
<sequence length="652" mass="74518">MLRKTIALTLCLCGVISFAQRNKEKDSIRQLDEVVVTATRVPKALKDVPITVQVVTAEDIRKSHSIDFKSFLETEFSGINFTYNGGMPNINMMGFDGKYVLFLINGERMAGEAFDNVDYDRLNLDNIERIEVIKGAASSLYGSNALGGVINIITKKVRKPFEGNVGYVYDTSEGHKTNLTVGTNQKWFDLSVASFYRKRDPYVITDKEPLVERYENGTIKSQYSLNSMNVAGFTVYNVEPTVRLKFSPKADISITPNYYFSERKGGVEVSEKLRDRYYNYGVQGSSNIDLGERSHLELSGSYDRYDKFNYYVIPKEQKKKYQNVLWRGGAQFNSVLFGNNATVLGIETQSDELLDKRFTNSTELTRQQAQTYSAFLQQDIALTESLSLVAGARYDYHDLFKGFPTYRLTAMYRVEPFTFRGGYASGFRSPTLKELYSNWFHPWGGGFQIVGNENLKPEKSDNFTFSVDYSYGKFDFTAITQYSKVHDKIDNTEEKDANGKLVAIRKQNLNGNSTIVSSELSATYRPSKSFRLKASYGYHNMDRRRSEIRPHTVTFKAEYIPKREALYIPNVIVTGKYVSDTKLYSEDTDKKLYYAEYEGYNEVHLQLSSRLPYHFTLSAGVNNVFDYTPNVVGFYSSITPGRTYYVGLKWIY</sequence>
<reference evidence="15 17" key="1">
    <citation type="submission" date="2016-02" db="EMBL/GenBank/DDBJ databases">
        <authorList>
            <person name="Holder M.E."/>
            <person name="Ajami N.J."/>
            <person name="Petrosino J.F."/>
        </authorList>
    </citation>
    <scope>NUCLEOTIDE SEQUENCE [LARGE SCALE GENOMIC DNA]</scope>
    <source>
        <strain evidence="15 17">CCUG 32990</strain>
    </source>
</reference>
<keyword evidence="17" id="KW-1185">Reference proteome</keyword>
<evidence type="ECO:0000256" key="12">
    <source>
        <dbReference type="SAM" id="SignalP"/>
    </source>
</evidence>
<dbReference type="KEGG" id="chg:AXF12_01085"/>
<evidence type="ECO:0000256" key="6">
    <source>
        <dbReference type="ARBA" id="ARBA00023077"/>
    </source>
</evidence>
<evidence type="ECO:0000259" key="13">
    <source>
        <dbReference type="Pfam" id="PF00593"/>
    </source>
</evidence>
<dbReference type="Pfam" id="PF00593">
    <property type="entry name" value="TonB_dep_Rec_b-barrel"/>
    <property type="match status" value="1"/>
</dbReference>
<keyword evidence="9 10" id="KW-0998">Cell outer membrane</keyword>
<dbReference type="SUPFAM" id="SSF56935">
    <property type="entry name" value="Porins"/>
    <property type="match status" value="1"/>
</dbReference>
<dbReference type="CDD" id="cd01347">
    <property type="entry name" value="ligand_gated_channel"/>
    <property type="match status" value="1"/>
</dbReference>
<evidence type="ECO:0000256" key="8">
    <source>
        <dbReference type="ARBA" id="ARBA00023170"/>
    </source>
</evidence>
<protein>
    <submittedName>
        <fullName evidence="16">Colicin I receptor</fullName>
    </submittedName>
    <submittedName>
        <fullName evidence="15">TonB-dependent receptor</fullName>
    </submittedName>
</protein>
<evidence type="ECO:0000256" key="7">
    <source>
        <dbReference type="ARBA" id="ARBA00023136"/>
    </source>
</evidence>
<dbReference type="Pfam" id="PF07715">
    <property type="entry name" value="Plug"/>
    <property type="match status" value="1"/>
</dbReference>
<evidence type="ECO:0000256" key="5">
    <source>
        <dbReference type="ARBA" id="ARBA00022729"/>
    </source>
</evidence>
<evidence type="ECO:0000313" key="18">
    <source>
        <dbReference type="Proteomes" id="UP000215539"/>
    </source>
</evidence>
<comment type="similarity">
    <text evidence="10 11">Belongs to the TonB-dependent receptor family.</text>
</comment>
<dbReference type="InterPro" id="IPR036942">
    <property type="entry name" value="Beta-barrel_TonB_sf"/>
</dbReference>
<dbReference type="Proteomes" id="UP000215539">
    <property type="component" value="Chromosome 1"/>
</dbReference>
<feature type="domain" description="TonB-dependent receptor plug" evidence="14">
    <location>
        <begin position="45"/>
        <end position="149"/>
    </location>
</feature>
<evidence type="ECO:0000256" key="1">
    <source>
        <dbReference type="ARBA" id="ARBA00004571"/>
    </source>
</evidence>
<dbReference type="InterPro" id="IPR012910">
    <property type="entry name" value="Plug_dom"/>
</dbReference>
<dbReference type="InterPro" id="IPR037066">
    <property type="entry name" value="Plug_dom_sf"/>
</dbReference>
<keyword evidence="6 11" id="KW-0798">TonB box</keyword>
<feature type="chain" id="PRO_5043768824" evidence="12">
    <location>
        <begin position="20"/>
        <end position="652"/>
    </location>
</feature>
<dbReference type="PROSITE" id="PS52016">
    <property type="entry name" value="TONB_DEPENDENT_REC_3"/>
    <property type="match status" value="1"/>
</dbReference>
<dbReference type="EMBL" id="LT906449">
    <property type="protein sequence ID" value="SNV12303.1"/>
    <property type="molecule type" value="Genomic_DNA"/>
</dbReference>
<reference evidence="16 18" key="2">
    <citation type="submission" date="2017-06" db="EMBL/GenBank/DDBJ databases">
        <authorList>
            <consortium name="Pathogen Informatics"/>
        </authorList>
    </citation>
    <scope>NUCLEOTIDE SEQUENCE [LARGE SCALE GENOMIC DNA]</scope>
    <source>
        <strain evidence="16 18">NCTC12947</strain>
    </source>
</reference>
<evidence type="ECO:0000256" key="9">
    <source>
        <dbReference type="ARBA" id="ARBA00023237"/>
    </source>
</evidence>
<feature type="signal peptide" evidence="12">
    <location>
        <begin position="1"/>
        <end position="19"/>
    </location>
</feature>
<accession>A0AAX2GYP5</accession>
<name>A0AAX2GYP5_9FLAO</name>
<evidence type="ECO:0000313" key="16">
    <source>
        <dbReference type="EMBL" id="SNV12303.1"/>
    </source>
</evidence>
<dbReference type="Gene3D" id="2.170.130.10">
    <property type="entry name" value="TonB-dependent receptor, plug domain"/>
    <property type="match status" value="1"/>
</dbReference>
<proteinExistence type="inferred from homology"/>